<keyword evidence="2" id="KW-0812">Transmembrane</keyword>
<name>A0ABD3MX91_9STRA</name>
<keyword evidence="4" id="KW-1185">Reference proteome</keyword>
<dbReference type="Proteomes" id="UP001530400">
    <property type="component" value="Unassembled WGS sequence"/>
</dbReference>
<feature type="transmembrane region" description="Helical" evidence="2">
    <location>
        <begin position="265"/>
        <end position="283"/>
    </location>
</feature>
<keyword evidence="2" id="KW-1133">Transmembrane helix</keyword>
<dbReference type="EMBL" id="JALLPJ020001383">
    <property type="protein sequence ID" value="KAL3766581.1"/>
    <property type="molecule type" value="Genomic_DNA"/>
</dbReference>
<evidence type="ECO:0000256" key="1">
    <source>
        <dbReference type="SAM" id="MobiDB-lite"/>
    </source>
</evidence>
<feature type="transmembrane region" description="Helical" evidence="2">
    <location>
        <begin position="303"/>
        <end position="324"/>
    </location>
</feature>
<organism evidence="3 4">
    <name type="scientific">Cyclotella atomus</name>
    <dbReference type="NCBI Taxonomy" id="382360"/>
    <lineage>
        <taxon>Eukaryota</taxon>
        <taxon>Sar</taxon>
        <taxon>Stramenopiles</taxon>
        <taxon>Ochrophyta</taxon>
        <taxon>Bacillariophyta</taxon>
        <taxon>Coscinodiscophyceae</taxon>
        <taxon>Thalassiosirophycidae</taxon>
        <taxon>Stephanodiscales</taxon>
        <taxon>Stephanodiscaceae</taxon>
        <taxon>Cyclotella</taxon>
    </lineage>
</organism>
<accession>A0ABD3MX91</accession>
<evidence type="ECO:0000256" key="2">
    <source>
        <dbReference type="SAM" id="Phobius"/>
    </source>
</evidence>
<comment type="caution">
    <text evidence="3">The sequence shown here is derived from an EMBL/GenBank/DDBJ whole genome shotgun (WGS) entry which is preliminary data.</text>
</comment>
<gene>
    <name evidence="3" type="ORF">ACHAWO_008255</name>
</gene>
<proteinExistence type="predicted"/>
<evidence type="ECO:0000313" key="4">
    <source>
        <dbReference type="Proteomes" id="UP001530400"/>
    </source>
</evidence>
<keyword evidence="2" id="KW-0472">Membrane</keyword>
<feature type="transmembrane region" description="Helical" evidence="2">
    <location>
        <begin position="382"/>
        <end position="400"/>
    </location>
</feature>
<feature type="region of interest" description="Disordered" evidence="1">
    <location>
        <begin position="1"/>
        <end position="90"/>
    </location>
</feature>
<reference evidence="3 4" key="1">
    <citation type="submission" date="2024-10" db="EMBL/GenBank/DDBJ databases">
        <title>Updated reference genomes for cyclostephanoid diatoms.</title>
        <authorList>
            <person name="Roberts W.R."/>
            <person name="Alverson A.J."/>
        </authorList>
    </citation>
    <scope>NUCLEOTIDE SEQUENCE [LARGE SCALE GENOMIC DNA]</scope>
    <source>
        <strain evidence="3 4">AJA010-31</strain>
    </source>
</reference>
<dbReference type="AlphaFoldDB" id="A0ABD3MX91"/>
<feature type="compositionally biased region" description="Pro residues" evidence="1">
    <location>
        <begin position="45"/>
        <end position="55"/>
    </location>
</feature>
<evidence type="ECO:0000313" key="3">
    <source>
        <dbReference type="EMBL" id="KAL3766581.1"/>
    </source>
</evidence>
<feature type="compositionally biased region" description="Polar residues" evidence="1">
    <location>
        <begin position="58"/>
        <end position="90"/>
    </location>
</feature>
<protein>
    <submittedName>
        <fullName evidence="3">Uncharacterized protein</fullName>
    </submittedName>
</protein>
<sequence length="436" mass="49300">MVATRRSRSNLSGDDESVTSSNMNIEQQEREPLLASISEQRIRRPPPPPPPPPMPTAVTGNSPGTATTPRPASSQPAGMMNTNNNSRINQNEDVNIEEREKPIVQYLQVRVIPAYGLTKVYRSHQKSQPSHLDSRQLHRRKHQSTVFNAQSSRGDIVRVLIPSEGFSSERQLSECLIQACNADDGTNNLSIQNDADDGSWDTEEYFEDRKLNVAGMFRENDGVFVPLSIIYSQPRAFANDVLSMNRPARLKDTPPVSRGSGKNSIFVAFLEIVGVLAVTYASWLTYSATQRVDWALAVDKVEFLFLATVNVPFYIFDVLIEFPLRELYRHGPSMVGWEGESLERICSRITHYGDEAFWSRNMEECAEIYASKEAAAMQIHKPILIGFIILMLFYMVKSIMEAHAMRRQQLDPNMVETYRAITMLARQLKRAVNANR</sequence>